<accession>A0A7Y9C4U0</accession>
<evidence type="ECO:0000313" key="3">
    <source>
        <dbReference type="Proteomes" id="UP000535020"/>
    </source>
</evidence>
<feature type="signal peptide" evidence="1">
    <location>
        <begin position="1"/>
        <end position="23"/>
    </location>
</feature>
<proteinExistence type="predicted"/>
<sequence>MKTKHIFLAGSVLLLLIAAITNPDLQVHKETVRTTLKAYLDQQMADSNAQTADNEWSKAGQGFGNLLASALIDRLVDGAVTSENYVLFSLTKVTWEGQEKNIGFGAFGNVWLSKNLKDLQNESRP</sequence>
<keyword evidence="1" id="KW-0732">Signal</keyword>
<evidence type="ECO:0000313" key="2">
    <source>
        <dbReference type="EMBL" id="NYA69694.1"/>
    </source>
</evidence>
<dbReference type="RefSeq" id="WP_176004514.1">
    <property type="nucleotide sequence ID" value="NZ_JABWMI010000003.1"/>
</dbReference>
<dbReference type="Proteomes" id="UP000535020">
    <property type="component" value="Unassembled WGS sequence"/>
</dbReference>
<gene>
    <name evidence="2" type="ORF">HZF10_02085</name>
</gene>
<organism evidence="2 3">
    <name type="scientific">Flavobacterium agri</name>
    <dbReference type="NCBI Taxonomy" id="2743471"/>
    <lineage>
        <taxon>Bacteria</taxon>
        <taxon>Pseudomonadati</taxon>
        <taxon>Bacteroidota</taxon>
        <taxon>Flavobacteriia</taxon>
        <taxon>Flavobacteriales</taxon>
        <taxon>Flavobacteriaceae</taxon>
        <taxon>Flavobacterium</taxon>
    </lineage>
</organism>
<protein>
    <submittedName>
        <fullName evidence="2">DUF4359 domain-containing protein</fullName>
    </submittedName>
</protein>
<dbReference type="EMBL" id="JACBJI010000001">
    <property type="protein sequence ID" value="NYA69694.1"/>
    <property type="molecule type" value="Genomic_DNA"/>
</dbReference>
<keyword evidence="3" id="KW-1185">Reference proteome</keyword>
<feature type="chain" id="PRO_5030772209" evidence="1">
    <location>
        <begin position="24"/>
        <end position="125"/>
    </location>
</feature>
<comment type="caution">
    <text evidence="2">The sequence shown here is derived from an EMBL/GenBank/DDBJ whole genome shotgun (WGS) entry which is preliminary data.</text>
</comment>
<evidence type="ECO:0000256" key="1">
    <source>
        <dbReference type="SAM" id="SignalP"/>
    </source>
</evidence>
<name>A0A7Y9C4U0_9FLAO</name>
<dbReference type="AlphaFoldDB" id="A0A7Y9C4U0"/>
<reference evidence="2 3" key="1">
    <citation type="submission" date="2020-07" db="EMBL/GenBank/DDBJ databases">
        <authorList>
            <person name="Sun Q."/>
        </authorList>
    </citation>
    <scope>NUCLEOTIDE SEQUENCE [LARGE SCALE GENOMIC DNA]</scope>
    <source>
        <strain evidence="2 3">MAH-1</strain>
    </source>
</reference>